<reference evidence="3 4" key="1">
    <citation type="submission" date="2019-06" db="EMBL/GenBank/DDBJ databases">
        <title>WGS assembly of Gossypium darwinii.</title>
        <authorList>
            <person name="Chen Z.J."/>
            <person name="Sreedasyam A."/>
            <person name="Ando A."/>
            <person name="Song Q."/>
            <person name="De L."/>
            <person name="Hulse-Kemp A."/>
            <person name="Ding M."/>
            <person name="Ye W."/>
            <person name="Kirkbride R."/>
            <person name="Jenkins J."/>
            <person name="Plott C."/>
            <person name="Lovell J."/>
            <person name="Lin Y.-M."/>
            <person name="Vaughn R."/>
            <person name="Liu B."/>
            <person name="Li W."/>
            <person name="Simpson S."/>
            <person name="Scheffler B."/>
            <person name="Saski C."/>
            <person name="Grover C."/>
            <person name="Hu G."/>
            <person name="Conover J."/>
            <person name="Carlson J."/>
            <person name="Shu S."/>
            <person name="Boston L."/>
            <person name="Williams M."/>
            <person name="Peterson D."/>
            <person name="Mcgee K."/>
            <person name="Jones D."/>
            <person name="Wendel J."/>
            <person name="Stelly D."/>
            <person name="Grimwood J."/>
            <person name="Schmutz J."/>
        </authorList>
    </citation>
    <scope>NUCLEOTIDE SEQUENCE [LARGE SCALE GENOMIC DNA]</scope>
    <source>
        <strain evidence="3">1808015.09</strain>
    </source>
</reference>
<feature type="transmembrane region" description="Helical" evidence="2">
    <location>
        <begin position="12"/>
        <end position="37"/>
    </location>
</feature>
<keyword evidence="2" id="KW-1133">Transmembrane helix</keyword>
<evidence type="ECO:0000313" key="3">
    <source>
        <dbReference type="EMBL" id="TYG50516.1"/>
    </source>
</evidence>
<name>A0A5D2B4T9_GOSDA</name>
<feature type="compositionally biased region" description="Polar residues" evidence="1">
    <location>
        <begin position="53"/>
        <end position="71"/>
    </location>
</feature>
<evidence type="ECO:0000256" key="2">
    <source>
        <dbReference type="SAM" id="Phobius"/>
    </source>
</evidence>
<gene>
    <name evidence="3" type="ORF">ES288_D10G181500v1</name>
</gene>
<dbReference type="AlphaFoldDB" id="A0A5D2B4T9"/>
<dbReference type="Proteomes" id="UP000323506">
    <property type="component" value="Chromosome D10"/>
</dbReference>
<dbReference type="EMBL" id="CM017710">
    <property type="protein sequence ID" value="TYG50516.1"/>
    <property type="molecule type" value="Genomic_DNA"/>
</dbReference>
<keyword evidence="4" id="KW-1185">Reference proteome</keyword>
<proteinExistence type="predicted"/>
<accession>A0A5D2B4T9</accession>
<keyword evidence="2" id="KW-0812">Transmembrane</keyword>
<protein>
    <submittedName>
        <fullName evidence="3">Uncharacterized protein</fullName>
    </submittedName>
</protein>
<sequence length="77" mass="9112">MGSFIGWVVAYYFNFLWTFFIFSAFCCANFILLAIMVPRLKDEHWRKYKHQVSGSPFNPQPWRNSISQTPQGVFKVN</sequence>
<evidence type="ECO:0000256" key="1">
    <source>
        <dbReference type="SAM" id="MobiDB-lite"/>
    </source>
</evidence>
<dbReference type="InterPro" id="IPR036259">
    <property type="entry name" value="MFS_trans_sf"/>
</dbReference>
<keyword evidence="2" id="KW-0472">Membrane</keyword>
<evidence type="ECO:0000313" key="4">
    <source>
        <dbReference type="Proteomes" id="UP000323506"/>
    </source>
</evidence>
<dbReference type="SUPFAM" id="SSF103473">
    <property type="entry name" value="MFS general substrate transporter"/>
    <property type="match status" value="1"/>
</dbReference>
<organism evidence="3 4">
    <name type="scientific">Gossypium darwinii</name>
    <name type="common">Darwin's cotton</name>
    <name type="synonym">Gossypium barbadense var. darwinii</name>
    <dbReference type="NCBI Taxonomy" id="34276"/>
    <lineage>
        <taxon>Eukaryota</taxon>
        <taxon>Viridiplantae</taxon>
        <taxon>Streptophyta</taxon>
        <taxon>Embryophyta</taxon>
        <taxon>Tracheophyta</taxon>
        <taxon>Spermatophyta</taxon>
        <taxon>Magnoliopsida</taxon>
        <taxon>eudicotyledons</taxon>
        <taxon>Gunneridae</taxon>
        <taxon>Pentapetalae</taxon>
        <taxon>rosids</taxon>
        <taxon>malvids</taxon>
        <taxon>Malvales</taxon>
        <taxon>Malvaceae</taxon>
        <taxon>Malvoideae</taxon>
        <taxon>Gossypium</taxon>
    </lineage>
</organism>
<feature type="region of interest" description="Disordered" evidence="1">
    <location>
        <begin position="53"/>
        <end position="77"/>
    </location>
</feature>